<sequence length="356" mass="39646">MPHAAMEFGSSGTKSRWLEGLSRRPEQMQDRDRTWVCLNTTMTGLEIHFDGKQNAKVETVSRSGSLSPCLSTIPSGGRADCDPALMSYFEHIICSSSTLVDNAHCNPYRYLILPMALKSEGLYHAALAIAANTLKLSDTTYRLPALEHHHRALAHLRGLLTKNDWCESEIYEMLGLVLMLCWFDISDSSRPSWVTHLTGFQNLIRTRKECPGPSYHSQELTSFLNRYFAFHLVLARTAFRVTSTSQAPPILPNTILEASDIIDPYVGFSPALLLMIDQVAELAWTQDGPDEISRKGVYQLKANLDNLPQRLPAEHIDPTTECVAIAEANRLGALFFLYEICSTKSASSKSPILSLA</sequence>
<evidence type="ECO:0000256" key="3">
    <source>
        <dbReference type="SAM" id="MobiDB-lite"/>
    </source>
</evidence>
<dbReference type="Pfam" id="PF11951">
    <property type="entry name" value="Fungal_trans_2"/>
    <property type="match status" value="1"/>
</dbReference>
<evidence type="ECO:0000256" key="1">
    <source>
        <dbReference type="ARBA" id="ARBA00004123"/>
    </source>
</evidence>
<comment type="caution">
    <text evidence="4">The sequence shown here is derived from an EMBL/GenBank/DDBJ whole genome shotgun (WGS) entry which is preliminary data.</text>
</comment>
<organism evidence="4 5">
    <name type="scientific">Penicillium antarcticum</name>
    <dbReference type="NCBI Taxonomy" id="416450"/>
    <lineage>
        <taxon>Eukaryota</taxon>
        <taxon>Fungi</taxon>
        <taxon>Dikarya</taxon>
        <taxon>Ascomycota</taxon>
        <taxon>Pezizomycotina</taxon>
        <taxon>Eurotiomycetes</taxon>
        <taxon>Eurotiomycetidae</taxon>
        <taxon>Eurotiales</taxon>
        <taxon>Aspergillaceae</taxon>
        <taxon>Penicillium</taxon>
    </lineage>
</organism>
<dbReference type="STRING" id="416450.A0A1V6PSE2"/>
<keyword evidence="5" id="KW-1185">Reference proteome</keyword>
<evidence type="ECO:0000313" key="4">
    <source>
        <dbReference type="EMBL" id="OQD79928.1"/>
    </source>
</evidence>
<dbReference type="GO" id="GO:0000976">
    <property type="term" value="F:transcription cis-regulatory region binding"/>
    <property type="evidence" value="ECO:0007669"/>
    <property type="project" value="TreeGrafter"/>
</dbReference>
<accession>A0A1V6PSE2</accession>
<name>A0A1V6PSE2_9EURO</name>
<reference evidence="5" key="1">
    <citation type="journal article" date="2017" name="Nat. Microbiol.">
        <title>Global analysis of biosynthetic gene clusters reveals vast potential of secondary metabolite production in Penicillium species.</title>
        <authorList>
            <person name="Nielsen J.C."/>
            <person name="Grijseels S."/>
            <person name="Prigent S."/>
            <person name="Ji B."/>
            <person name="Dainat J."/>
            <person name="Nielsen K.F."/>
            <person name="Frisvad J.C."/>
            <person name="Workman M."/>
            <person name="Nielsen J."/>
        </authorList>
    </citation>
    <scope>NUCLEOTIDE SEQUENCE [LARGE SCALE GENOMIC DNA]</scope>
    <source>
        <strain evidence="5">IBT 31811</strain>
    </source>
</reference>
<dbReference type="AlphaFoldDB" id="A0A1V6PSE2"/>
<feature type="region of interest" description="Disordered" evidence="3">
    <location>
        <begin position="1"/>
        <end position="25"/>
    </location>
</feature>
<evidence type="ECO:0000256" key="2">
    <source>
        <dbReference type="ARBA" id="ARBA00023242"/>
    </source>
</evidence>
<proteinExistence type="predicted"/>
<dbReference type="PANTHER" id="PTHR37534:SF49">
    <property type="entry name" value="LYSINE BIOSYNTHESIS REGULATORY PROTEIN LYS14"/>
    <property type="match status" value="1"/>
</dbReference>
<evidence type="ECO:0008006" key="6">
    <source>
        <dbReference type="Google" id="ProtNLM"/>
    </source>
</evidence>
<keyword evidence="2" id="KW-0539">Nucleus</keyword>
<evidence type="ECO:0000313" key="5">
    <source>
        <dbReference type="Proteomes" id="UP000191672"/>
    </source>
</evidence>
<dbReference type="InterPro" id="IPR021858">
    <property type="entry name" value="Fun_TF"/>
</dbReference>
<dbReference type="Proteomes" id="UP000191672">
    <property type="component" value="Unassembled WGS sequence"/>
</dbReference>
<gene>
    <name evidence="4" type="ORF">PENANT_c041G08133</name>
</gene>
<dbReference type="EMBL" id="MDYN01000041">
    <property type="protein sequence ID" value="OQD79928.1"/>
    <property type="molecule type" value="Genomic_DNA"/>
</dbReference>
<dbReference type="GO" id="GO:0003700">
    <property type="term" value="F:DNA-binding transcription factor activity"/>
    <property type="evidence" value="ECO:0007669"/>
    <property type="project" value="TreeGrafter"/>
</dbReference>
<comment type="subcellular location">
    <subcellularLocation>
        <location evidence="1">Nucleus</location>
    </subcellularLocation>
</comment>
<protein>
    <recommendedName>
        <fullName evidence="6">Transcription factor domain-containing protein</fullName>
    </recommendedName>
</protein>
<dbReference type="GO" id="GO:0005634">
    <property type="term" value="C:nucleus"/>
    <property type="evidence" value="ECO:0007669"/>
    <property type="project" value="UniProtKB-SubCell"/>
</dbReference>
<dbReference type="PANTHER" id="PTHR37534">
    <property type="entry name" value="TRANSCRIPTIONAL ACTIVATOR PROTEIN UGA3"/>
    <property type="match status" value="1"/>
</dbReference>
<dbReference type="GO" id="GO:0045944">
    <property type="term" value="P:positive regulation of transcription by RNA polymerase II"/>
    <property type="evidence" value="ECO:0007669"/>
    <property type="project" value="TreeGrafter"/>
</dbReference>